<organism evidence="2 3">
    <name type="scientific">Sclerotinia sclerotiorum (strain ATCC 18683 / 1980 / Ss-1)</name>
    <name type="common">White mold</name>
    <name type="synonym">Whetzelinia sclerotiorum</name>
    <dbReference type="NCBI Taxonomy" id="665079"/>
    <lineage>
        <taxon>Eukaryota</taxon>
        <taxon>Fungi</taxon>
        <taxon>Dikarya</taxon>
        <taxon>Ascomycota</taxon>
        <taxon>Pezizomycotina</taxon>
        <taxon>Leotiomycetes</taxon>
        <taxon>Helotiales</taxon>
        <taxon>Sclerotiniaceae</taxon>
        <taxon>Sclerotinia</taxon>
    </lineage>
</organism>
<dbReference type="EMBL" id="CP017828">
    <property type="protein sequence ID" value="APA15584.1"/>
    <property type="molecule type" value="Genomic_DNA"/>
</dbReference>
<protein>
    <submittedName>
        <fullName evidence="2">Uncharacterized protein</fullName>
    </submittedName>
</protein>
<dbReference type="VEuPathDB" id="FungiDB:sscle_15g103540"/>
<evidence type="ECO:0000256" key="1">
    <source>
        <dbReference type="SAM" id="MobiDB-lite"/>
    </source>
</evidence>
<evidence type="ECO:0000313" key="2">
    <source>
        <dbReference type="EMBL" id="APA15584.1"/>
    </source>
</evidence>
<dbReference type="KEGG" id="ssl:SS1G_13551"/>
<evidence type="ECO:0000313" key="3">
    <source>
        <dbReference type="Proteomes" id="UP000177798"/>
    </source>
</evidence>
<reference evidence="3" key="1">
    <citation type="journal article" date="2017" name="Genome Biol. Evol.">
        <title>The complete genome sequence of the phytopathogenic fungus Sclerotinia sclerotiorum reveals insights into the genome architecture of broad host range pathogens.</title>
        <authorList>
            <person name="Derbyshire M."/>
            <person name="Denton-Giles M."/>
            <person name="Hegedus D."/>
            <person name="Seifbarghy S."/>
            <person name="Rollins J."/>
            <person name="van Kan J."/>
            <person name="Seidl M.F."/>
            <person name="Faino L."/>
            <person name="Mbengue M."/>
            <person name="Navaud O."/>
            <person name="Raffaele S."/>
            <person name="Hammond-Kosack K."/>
            <person name="Heard S."/>
            <person name="Oliver R."/>
        </authorList>
    </citation>
    <scope>NUCLEOTIDE SEQUENCE [LARGE SCALE GENOMIC DNA]</scope>
    <source>
        <strain evidence="3">ATCC 18683 / 1980 / Ss-1</strain>
    </source>
</reference>
<proteinExistence type="predicted"/>
<dbReference type="Proteomes" id="UP000177798">
    <property type="component" value="Chromosome 15"/>
</dbReference>
<name>A0A1D9QKW6_SCLS1</name>
<sequence length="73" mass="8104">MELFDIELAQGGDVELMITGTSEVDDGQKRSSSLSFGEELKDRSKSAKSTPSRLYMMEGLKTTESFSEMLEDC</sequence>
<accession>A0A1D9QKW6</accession>
<feature type="region of interest" description="Disordered" evidence="1">
    <location>
        <begin position="21"/>
        <end position="52"/>
    </location>
</feature>
<gene>
    <name evidence="2" type="ORF">sscle_15g103540</name>
</gene>
<dbReference type="AlphaFoldDB" id="A0A1D9QKW6"/>
<dbReference type="RefSeq" id="XP_001585667.1">
    <property type="nucleotide sequence ID" value="XM_001585617.1"/>
</dbReference>